<proteinExistence type="predicted"/>
<accession>A0A3M2IYQ9</accession>
<name>A0A3M2IYQ9_9CELL</name>
<dbReference type="GO" id="GO:0000160">
    <property type="term" value="P:phosphorelay signal transduction system"/>
    <property type="evidence" value="ECO:0007669"/>
    <property type="project" value="InterPro"/>
</dbReference>
<dbReference type="OrthoDB" id="3395459at2"/>
<evidence type="ECO:0000313" key="4">
    <source>
        <dbReference type="Proteomes" id="UP000269289"/>
    </source>
</evidence>
<organism evidence="3 4">
    <name type="scientific">Cellulomonas triticagri</name>
    <dbReference type="NCBI Taxonomy" id="2483352"/>
    <lineage>
        <taxon>Bacteria</taxon>
        <taxon>Bacillati</taxon>
        <taxon>Actinomycetota</taxon>
        <taxon>Actinomycetes</taxon>
        <taxon>Micrococcales</taxon>
        <taxon>Cellulomonadaceae</taxon>
        <taxon>Cellulomonas</taxon>
    </lineage>
</organism>
<dbReference type="InterPro" id="IPR011006">
    <property type="entry name" value="CheY-like_superfamily"/>
</dbReference>
<dbReference type="EMBL" id="RFFI01000121">
    <property type="protein sequence ID" value="RMI04946.1"/>
    <property type="molecule type" value="Genomic_DNA"/>
</dbReference>
<keyword evidence="4" id="KW-1185">Reference proteome</keyword>
<comment type="caution">
    <text evidence="3">The sequence shown here is derived from an EMBL/GenBank/DDBJ whole genome shotgun (WGS) entry which is preliminary data.</text>
</comment>
<sequence length="143" mass="15091">MAADHQDDTTAATTEGPRILLYSDDVDTREQVRLGVGRRLGRGAPDIRWTETATPAAALEQAESGQFDLLVLDGEAAKVGGMALARQVKDEVYACPPVLVLTGRPQDAWLAAWSDADAVVSQPLDPVELQAAVAGLLSRTPAA</sequence>
<dbReference type="Proteomes" id="UP000269289">
    <property type="component" value="Unassembled WGS sequence"/>
</dbReference>
<dbReference type="SUPFAM" id="SSF52172">
    <property type="entry name" value="CheY-like"/>
    <property type="match status" value="1"/>
</dbReference>
<gene>
    <name evidence="3" type="ORF">EBM89_17145</name>
</gene>
<keyword evidence="1" id="KW-0597">Phosphoprotein</keyword>
<dbReference type="AlphaFoldDB" id="A0A3M2IYQ9"/>
<evidence type="ECO:0000256" key="1">
    <source>
        <dbReference type="PROSITE-ProRule" id="PRU00169"/>
    </source>
</evidence>
<evidence type="ECO:0000259" key="2">
    <source>
        <dbReference type="PROSITE" id="PS50110"/>
    </source>
</evidence>
<dbReference type="InterPro" id="IPR001789">
    <property type="entry name" value="Sig_transdc_resp-reg_receiver"/>
</dbReference>
<dbReference type="PROSITE" id="PS50110">
    <property type="entry name" value="RESPONSE_REGULATORY"/>
    <property type="match status" value="1"/>
</dbReference>
<dbReference type="Pfam" id="PF00072">
    <property type="entry name" value="Response_reg"/>
    <property type="match status" value="1"/>
</dbReference>
<reference evidence="3 4" key="1">
    <citation type="submission" date="2018-10" db="EMBL/GenBank/DDBJ databases">
        <title>Isolation, diversity and antifungal activity of actinobacteria from wheat.</title>
        <authorList>
            <person name="Han C."/>
        </authorList>
    </citation>
    <scope>NUCLEOTIDE SEQUENCE [LARGE SCALE GENOMIC DNA]</scope>
    <source>
        <strain evidence="3 4">NEAU-YY56</strain>
    </source>
</reference>
<feature type="domain" description="Response regulatory" evidence="2">
    <location>
        <begin position="18"/>
        <end position="137"/>
    </location>
</feature>
<dbReference type="SMART" id="SM00448">
    <property type="entry name" value="REC"/>
    <property type="match status" value="1"/>
</dbReference>
<dbReference type="Gene3D" id="3.40.50.2300">
    <property type="match status" value="1"/>
</dbReference>
<evidence type="ECO:0000313" key="3">
    <source>
        <dbReference type="EMBL" id="RMI04946.1"/>
    </source>
</evidence>
<feature type="modified residue" description="4-aspartylphosphate" evidence="1">
    <location>
        <position position="73"/>
    </location>
</feature>
<protein>
    <submittedName>
        <fullName evidence="3">Response regulator</fullName>
    </submittedName>
</protein>
<dbReference type="RefSeq" id="WP_122150855.1">
    <property type="nucleotide sequence ID" value="NZ_RFFI01000121.1"/>
</dbReference>